<dbReference type="InterPro" id="IPR036249">
    <property type="entry name" value="Thioredoxin-like_sf"/>
</dbReference>
<proteinExistence type="predicted"/>
<dbReference type="Proteomes" id="UP000183805">
    <property type="component" value="Unassembled WGS sequence"/>
</dbReference>
<evidence type="ECO:0000313" key="5">
    <source>
        <dbReference type="Proteomes" id="UP000264605"/>
    </source>
</evidence>
<dbReference type="EMBL" id="CP032091">
    <property type="protein sequence ID" value="AXV67404.1"/>
    <property type="molecule type" value="Genomic_DNA"/>
</dbReference>
<gene>
    <name evidence="2" type="ORF">D0907_19045</name>
    <name evidence="3" type="ORF">SAMN04487854_102190</name>
</gene>
<dbReference type="EMBL" id="FPAZ01000002">
    <property type="protein sequence ID" value="SFT40435.1"/>
    <property type="molecule type" value="Genomic_DNA"/>
</dbReference>
<dbReference type="Proteomes" id="UP000264605">
    <property type="component" value="Plasmid unnamed1"/>
</dbReference>
<dbReference type="SUPFAM" id="SSF52833">
    <property type="entry name" value="Thioredoxin-like"/>
    <property type="match status" value="1"/>
</dbReference>
<feature type="signal peptide" evidence="1">
    <location>
        <begin position="1"/>
        <end position="18"/>
    </location>
</feature>
<reference evidence="3 4" key="1">
    <citation type="submission" date="2016-10" db="EMBL/GenBank/DDBJ databases">
        <authorList>
            <person name="Varghese N."/>
            <person name="Submissions S."/>
        </authorList>
    </citation>
    <scope>NUCLEOTIDE SEQUENCE [LARGE SCALE GENOMIC DNA]</scope>
    <source>
        <strain evidence="3 4">CGMCC 1.8499</strain>
    </source>
</reference>
<keyword evidence="1" id="KW-0732">Signal</keyword>
<organism evidence="2 5">
    <name type="scientific">Pseudoalteromonas lipolytica</name>
    <dbReference type="NCBI Taxonomy" id="570156"/>
    <lineage>
        <taxon>Bacteria</taxon>
        <taxon>Pseudomonadati</taxon>
        <taxon>Pseudomonadota</taxon>
        <taxon>Gammaproteobacteria</taxon>
        <taxon>Alteromonadales</taxon>
        <taxon>Pseudoalteromonadaceae</taxon>
        <taxon>Pseudoalteromonas</taxon>
    </lineage>
</organism>
<dbReference type="Gene3D" id="3.40.30.10">
    <property type="entry name" value="Glutaredoxin"/>
    <property type="match status" value="1"/>
</dbReference>
<name>A0AAD0WEC1_9GAMM</name>
<evidence type="ECO:0000313" key="4">
    <source>
        <dbReference type="Proteomes" id="UP000183805"/>
    </source>
</evidence>
<geneLocation type="plasmid" evidence="2 5">
    <name>unnamed1</name>
</geneLocation>
<dbReference type="KEGG" id="pdj:D0907_19045"/>
<dbReference type="RefSeq" id="WP_036972428.1">
    <property type="nucleotide sequence ID" value="NZ_CP032091.1"/>
</dbReference>
<dbReference type="GeneID" id="99507586"/>
<evidence type="ECO:0000256" key="1">
    <source>
        <dbReference type="SAM" id="SignalP"/>
    </source>
</evidence>
<keyword evidence="4" id="KW-1185">Reference proteome</keyword>
<protein>
    <submittedName>
        <fullName evidence="2">Thioredoxin family protein</fullName>
    </submittedName>
</protein>
<keyword evidence="2" id="KW-0614">Plasmid</keyword>
<evidence type="ECO:0000313" key="3">
    <source>
        <dbReference type="EMBL" id="SFT40435.1"/>
    </source>
</evidence>
<evidence type="ECO:0000313" key="2">
    <source>
        <dbReference type="EMBL" id="AXV67404.1"/>
    </source>
</evidence>
<feature type="chain" id="PRO_5042037642" evidence="1">
    <location>
        <begin position="19"/>
        <end position="154"/>
    </location>
</feature>
<reference evidence="2 5" key="2">
    <citation type="submission" date="2018-08" db="EMBL/GenBank/DDBJ databases">
        <title>Draft genome sequence of Pseudoalteromonas donghaensis HJ51.</title>
        <authorList>
            <person name="Oh J."/>
            <person name="Roh D."/>
        </authorList>
    </citation>
    <scope>NUCLEOTIDE SEQUENCE [LARGE SCALE GENOMIC DNA]</scope>
    <source>
        <strain evidence="2 5">HJ51</strain>
        <plasmid evidence="2 5">unnamed1</plasmid>
    </source>
</reference>
<accession>A0AAD0WEC1</accession>
<dbReference type="AlphaFoldDB" id="A0AAD0WEC1"/>
<sequence>MKYVLSAFVVLLSTTLFAAEAPYAGDITVADLLKNYAEFSEEYEDYSPSENDLNTIKALQGKQALVFLGTWCHDSKREVPRFLKLLDMAKVQLGSLRLVAVGYDKLDPNGLAKKHDLRYTPTIIISDDGTELTRMIEKPQQSIARDLTGQDQIQ</sequence>